<evidence type="ECO:0000256" key="2">
    <source>
        <dbReference type="ARBA" id="ARBA00023194"/>
    </source>
</evidence>
<sequence length="314" mass="34735">MLTTFLLPASVGGKPSDVRLGHDLIGAWRRDGVVQVAVDPVQAQRTVTAITAARRFFSMPLEYKARHVSPLSYSGYVTSGDDGAEVFTVCKDVPEGDVRVRERWPCHGPVPWPDLEYRLAMRAFMDELGGIGDRLLRLAALGLGLPCADELTRLTADGWHHMRALRLPARAGGGPAAHPVHGLLVMAALDETGGLYVRRPMDGRAEAWSFVRPEPYTLAVFPGEVMGFLTGGVLPSTWHRVASAERDRYALTYFHEPSFEAELRPLKGGGRLHYGTHLTKTFMRSYPEREATRRIREDGRLEVLGRLRDAASVP</sequence>
<evidence type="ECO:0000259" key="3">
    <source>
        <dbReference type="Pfam" id="PF03171"/>
    </source>
</evidence>
<protein>
    <submittedName>
        <fullName evidence="5">2OG-Fe(II) oxygenase family protein</fullName>
    </submittedName>
</protein>
<dbReference type="InterPro" id="IPR044861">
    <property type="entry name" value="IPNS-like_FE2OG_OXY"/>
</dbReference>
<dbReference type="InterPro" id="IPR050231">
    <property type="entry name" value="Iron_ascorbate_oxido_reductase"/>
</dbReference>
<dbReference type="Pfam" id="PF14226">
    <property type="entry name" value="DIOX_N"/>
    <property type="match status" value="1"/>
</dbReference>
<proteinExistence type="predicted"/>
<feature type="domain" description="Non-haem dioxygenase N-terminal" evidence="4">
    <location>
        <begin position="19"/>
        <end position="114"/>
    </location>
</feature>
<dbReference type="Proteomes" id="UP001500683">
    <property type="component" value="Unassembled WGS sequence"/>
</dbReference>
<organism evidence="5 6">
    <name type="scientific">Actinomadura miaoliensis</name>
    <dbReference type="NCBI Taxonomy" id="430685"/>
    <lineage>
        <taxon>Bacteria</taxon>
        <taxon>Bacillati</taxon>
        <taxon>Actinomycetota</taxon>
        <taxon>Actinomycetes</taxon>
        <taxon>Streptosporangiales</taxon>
        <taxon>Thermomonosporaceae</taxon>
        <taxon>Actinomadura</taxon>
    </lineage>
</organism>
<dbReference type="Gene3D" id="2.60.120.330">
    <property type="entry name" value="B-lactam Antibiotic, Isopenicillin N Synthase, Chain"/>
    <property type="match status" value="1"/>
</dbReference>
<name>A0ABP7VH57_9ACTN</name>
<comment type="caution">
    <text evidence="5">The sequence shown here is derived from an EMBL/GenBank/DDBJ whole genome shotgun (WGS) entry which is preliminary data.</text>
</comment>
<dbReference type="PANTHER" id="PTHR47990">
    <property type="entry name" value="2-OXOGLUTARATE (2OG) AND FE(II)-DEPENDENT OXYGENASE SUPERFAMILY PROTEIN-RELATED"/>
    <property type="match status" value="1"/>
</dbReference>
<gene>
    <name evidence="5" type="ORF">GCM10022214_21660</name>
</gene>
<dbReference type="RefSeq" id="WP_344944593.1">
    <property type="nucleotide sequence ID" value="NZ_BAAAZG010000011.1"/>
</dbReference>
<dbReference type="InterPro" id="IPR026992">
    <property type="entry name" value="DIOX_N"/>
</dbReference>
<keyword evidence="2" id="KW-0045">Antibiotic biosynthesis</keyword>
<dbReference type="EMBL" id="BAAAZG010000011">
    <property type="protein sequence ID" value="GAA4066840.1"/>
    <property type="molecule type" value="Genomic_DNA"/>
</dbReference>
<reference evidence="6" key="1">
    <citation type="journal article" date="2019" name="Int. J. Syst. Evol. Microbiol.">
        <title>The Global Catalogue of Microorganisms (GCM) 10K type strain sequencing project: providing services to taxonomists for standard genome sequencing and annotation.</title>
        <authorList>
            <consortium name="The Broad Institute Genomics Platform"/>
            <consortium name="The Broad Institute Genome Sequencing Center for Infectious Disease"/>
            <person name="Wu L."/>
            <person name="Ma J."/>
        </authorList>
    </citation>
    <scope>NUCLEOTIDE SEQUENCE [LARGE SCALE GENOMIC DNA]</scope>
    <source>
        <strain evidence="6">JCM 16702</strain>
    </source>
</reference>
<keyword evidence="6" id="KW-1185">Reference proteome</keyword>
<dbReference type="SUPFAM" id="SSF51197">
    <property type="entry name" value="Clavaminate synthase-like"/>
    <property type="match status" value="1"/>
</dbReference>
<evidence type="ECO:0000259" key="4">
    <source>
        <dbReference type="Pfam" id="PF14226"/>
    </source>
</evidence>
<accession>A0ABP7VH57</accession>
<comment type="pathway">
    <text evidence="1">Antibiotic biosynthesis.</text>
</comment>
<evidence type="ECO:0000313" key="6">
    <source>
        <dbReference type="Proteomes" id="UP001500683"/>
    </source>
</evidence>
<dbReference type="InterPro" id="IPR027443">
    <property type="entry name" value="IPNS-like_sf"/>
</dbReference>
<evidence type="ECO:0000256" key="1">
    <source>
        <dbReference type="ARBA" id="ARBA00004792"/>
    </source>
</evidence>
<evidence type="ECO:0000313" key="5">
    <source>
        <dbReference type="EMBL" id="GAA4066840.1"/>
    </source>
</evidence>
<dbReference type="Pfam" id="PF03171">
    <property type="entry name" value="2OG-FeII_Oxy"/>
    <property type="match status" value="1"/>
</dbReference>
<feature type="domain" description="Isopenicillin N synthase-like Fe(2+) 2OG dioxygenase" evidence="3">
    <location>
        <begin position="177"/>
        <end position="257"/>
    </location>
</feature>